<dbReference type="Proteomes" id="UP000192790">
    <property type="component" value="Unassembled WGS sequence"/>
</dbReference>
<gene>
    <name evidence="2" type="ORF">SAMN02745168_0628</name>
</gene>
<feature type="region of interest" description="Disordered" evidence="1">
    <location>
        <begin position="1"/>
        <end position="21"/>
    </location>
</feature>
<evidence type="ECO:0000313" key="2">
    <source>
        <dbReference type="EMBL" id="SMC38420.1"/>
    </source>
</evidence>
<dbReference type="AlphaFoldDB" id="A0A1W1YQC8"/>
<dbReference type="STRING" id="1122930.SAMN02745168_0628"/>
<protein>
    <submittedName>
        <fullName evidence="2">Phage terminase, small subunit</fullName>
    </submittedName>
</protein>
<keyword evidence="3" id="KW-1185">Reference proteome</keyword>
<evidence type="ECO:0000256" key="1">
    <source>
        <dbReference type="SAM" id="MobiDB-lite"/>
    </source>
</evidence>
<evidence type="ECO:0000313" key="3">
    <source>
        <dbReference type="Proteomes" id="UP000192790"/>
    </source>
</evidence>
<dbReference type="EMBL" id="FWXW01000001">
    <property type="protein sequence ID" value="SMC38420.1"/>
    <property type="molecule type" value="Genomic_DNA"/>
</dbReference>
<dbReference type="OrthoDB" id="1751165at2"/>
<accession>A0A1W1YQC8</accession>
<sequence>MGGRPSNLIDMTKGHRTNEEKEYRKAVEQSLYTGESFEESAQVKKSKIAHAEFKRLERLYAKIAYVDALDQQIINRYCLEVANTYRLQNTLSRLNGDLTKDLEFEDRLRIYDLINKTMAAMNKNKELLLKYEDRLFLNPSGRIRAIPKTPPKEETASGMAAFLQKRAEAK</sequence>
<organism evidence="2 3">
    <name type="scientific">Papillibacter cinnamivorans DSM 12816</name>
    <dbReference type="NCBI Taxonomy" id="1122930"/>
    <lineage>
        <taxon>Bacteria</taxon>
        <taxon>Bacillati</taxon>
        <taxon>Bacillota</taxon>
        <taxon>Clostridia</taxon>
        <taxon>Eubacteriales</taxon>
        <taxon>Oscillospiraceae</taxon>
        <taxon>Papillibacter</taxon>
    </lineage>
</organism>
<feature type="compositionally biased region" description="Basic and acidic residues" evidence="1">
    <location>
        <begin position="12"/>
        <end position="21"/>
    </location>
</feature>
<dbReference type="RefSeq" id="WP_084233249.1">
    <property type="nucleotide sequence ID" value="NZ_FWXW01000001.1"/>
</dbReference>
<name>A0A1W1YQC8_9FIRM</name>
<proteinExistence type="predicted"/>
<reference evidence="2 3" key="1">
    <citation type="submission" date="2017-04" db="EMBL/GenBank/DDBJ databases">
        <authorList>
            <person name="Afonso C.L."/>
            <person name="Miller P.J."/>
            <person name="Scott M.A."/>
            <person name="Spackman E."/>
            <person name="Goraichik I."/>
            <person name="Dimitrov K.M."/>
            <person name="Suarez D.L."/>
            <person name="Swayne D.E."/>
        </authorList>
    </citation>
    <scope>NUCLEOTIDE SEQUENCE [LARGE SCALE GENOMIC DNA]</scope>
    <source>
        <strain evidence="2 3">DSM 12816</strain>
    </source>
</reference>